<reference evidence="2" key="1">
    <citation type="submission" date="2014-11" db="EMBL/GenBank/DDBJ databases">
        <authorList>
            <person name="Otto D Thomas"/>
            <person name="Naeem Raeece"/>
        </authorList>
    </citation>
    <scope>NUCLEOTIDE SEQUENCE</scope>
</reference>
<feature type="compositionally biased region" description="Basic and acidic residues" evidence="1">
    <location>
        <begin position="113"/>
        <end position="127"/>
    </location>
</feature>
<proteinExistence type="predicted"/>
<gene>
    <name evidence="2" type="ORF">Cvel_7763</name>
</gene>
<name>A0A0G4HPF3_9ALVE</name>
<accession>A0A0G4HPF3</accession>
<dbReference type="VEuPathDB" id="CryptoDB:Cvel_7763"/>
<organism evidence="2">
    <name type="scientific">Chromera velia CCMP2878</name>
    <dbReference type="NCBI Taxonomy" id="1169474"/>
    <lineage>
        <taxon>Eukaryota</taxon>
        <taxon>Sar</taxon>
        <taxon>Alveolata</taxon>
        <taxon>Colpodellida</taxon>
        <taxon>Chromeraceae</taxon>
        <taxon>Chromera</taxon>
    </lineage>
</organism>
<evidence type="ECO:0000313" key="2">
    <source>
        <dbReference type="EMBL" id="CEM46092.1"/>
    </source>
</evidence>
<dbReference type="AlphaFoldDB" id="A0A0G4HPF3"/>
<feature type="region of interest" description="Disordered" evidence="1">
    <location>
        <begin position="103"/>
        <end position="127"/>
    </location>
</feature>
<protein>
    <submittedName>
        <fullName evidence="2">Uncharacterized protein</fullName>
    </submittedName>
</protein>
<dbReference type="EMBL" id="CDMZ01003364">
    <property type="protein sequence ID" value="CEM46092.1"/>
    <property type="molecule type" value="Genomic_DNA"/>
</dbReference>
<sequence length="302" mass="33445">MADAEKDKEYTKEELEAVVKGLSGLQVDTNDYSKSLGGSKQMAQNEKEFADMAKMGGKEDGATQQGGVSEKSLKCGKWYKFLNAQGTCFLYIHNITKDITSIRPENYEDEPEEKSAAKEEKKESNEAKVPLKEIEAALEKAKAAGKIPLLQCDEATHEALLTFFKYKGVVMDTRALALGAVKTGIKYDDAMESSRKAIVHAMKEGKRLLVDLGADVAEFKTKICTMKTRDKFPSQLFTFGRVAGSRMVYEKIYKDEDKEGGQCGVRDGFETVVSVLESVPLTALQEKLPDFDKMEIVKVCLG</sequence>
<evidence type="ECO:0000256" key="1">
    <source>
        <dbReference type="SAM" id="MobiDB-lite"/>
    </source>
</evidence>